<protein>
    <submittedName>
        <fullName evidence="2">Uncharacterized protein</fullName>
    </submittedName>
</protein>
<feature type="region of interest" description="Disordered" evidence="1">
    <location>
        <begin position="95"/>
        <end position="114"/>
    </location>
</feature>
<dbReference type="RefSeq" id="WP_249831747.1">
    <property type="nucleotide sequence ID" value="NZ_JAMGBE010000003.1"/>
</dbReference>
<dbReference type="EMBL" id="JAMGBE010000003">
    <property type="protein sequence ID" value="MCL6730249.1"/>
    <property type="molecule type" value="Genomic_DNA"/>
</dbReference>
<gene>
    <name evidence="2" type="ORF">LZ538_09310</name>
</gene>
<name>A0ABT0S3P3_9SPHN</name>
<sequence>MPMLGDLIAAARSSSNDFQAWLEGSDPDFARNVERAAARQRTTPTGFVRAAMADFSRFASEEDWATLTSSLRDTDDPGTVCLLAMVHWRLTVRGCSKHSQRPSHADLTEGRYHE</sequence>
<evidence type="ECO:0000313" key="3">
    <source>
        <dbReference type="Proteomes" id="UP001165342"/>
    </source>
</evidence>
<evidence type="ECO:0000313" key="2">
    <source>
        <dbReference type="EMBL" id="MCL6730249.1"/>
    </source>
</evidence>
<dbReference type="Proteomes" id="UP001165342">
    <property type="component" value="Unassembled WGS sequence"/>
</dbReference>
<evidence type="ECO:0000256" key="1">
    <source>
        <dbReference type="SAM" id="MobiDB-lite"/>
    </source>
</evidence>
<accession>A0ABT0S3P3</accession>
<feature type="compositionally biased region" description="Basic and acidic residues" evidence="1">
    <location>
        <begin position="103"/>
        <end position="114"/>
    </location>
</feature>
<proteinExistence type="predicted"/>
<reference evidence="2" key="1">
    <citation type="submission" date="2022-05" db="EMBL/GenBank/DDBJ databases">
        <authorList>
            <person name="Jo J.-H."/>
            <person name="Im W.-T."/>
        </authorList>
    </citation>
    <scope>NUCLEOTIDE SEQUENCE</scope>
    <source>
        <strain evidence="2">SE220</strain>
    </source>
</reference>
<keyword evidence="3" id="KW-1185">Reference proteome</keyword>
<organism evidence="2 3">
    <name type="scientific">Sphingomonas hankyongi</name>
    <dbReference type="NCBI Taxonomy" id="2908209"/>
    <lineage>
        <taxon>Bacteria</taxon>
        <taxon>Pseudomonadati</taxon>
        <taxon>Pseudomonadota</taxon>
        <taxon>Alphaproteobacteria</taxon>
        <taxon>Sphingomonadales</taxon>
        <taxon>Sphingomonadaceae</taxon>
        <taxon>Sphingomonas</taxon>
    </lineage>
</organism>
<comment type="caution">
    <text evidence="2">The sequence shown here is derived from an EMBL/GenBank/DDBJ whole genome shotgun (WGS) entry which is preliminary data.</text>
</comment>